<feature type="region of interest" description="Disordered" evidence="8">
    <location>
        <begin position="940"/>
        <end position="990"/>
    </location>
</feature>
<feature type="region of interest" description="Disordered" evidence="8">
    <location>
        <begin position="1035"/>
        <end position="1069"/>
    </location>
</feature>
<feature type="compositionally biased region" description="Low complexity" evidence="8">
    <location>
        <begin position="970"/>
        <end position="983"/>
    </location>
</feature>
<feature type="region of interest" description="Disordered" evidence="8">
    <location>
        <begin position="1215"/>
        <end position="1327"/>
    </location>
</feature>
<dbReference type="Gene3D" id="3.30.470.20">
    <property type="entry name" value="ATP-grasp fold, B domain"/>
    <property type="match status" value="1"/>
</dbReference>
<dbReference type="GO" id="GO:0005524">
    <property type="term" value="F:ATP binding"/>
    <property type="evidence" value="ECO:0007669"/>
    <property type="project" value="UniProtKB-KW"/>
</dbReference>
<gene>
    <name evidence="9" type="primary">Ttll5-002</name>
</gene>
<keyword evidence="2" id="KW-0436">Ligase</keyword>
<dbReference type="GO" id="GO:0036064">
    <property type="term" value="C:ciliary basal body"/>
    <property type="evidence" value="ECO:0007669"/>
    <property type="project" value="TreeGrafter"/>
</dbReference>
<reference evidence="9" key="1">
    <citation type="submission" date="2020-04" db="EMBL/GenBank/DDBJ databases">
        <authorList>
            <person name="Neveu A P."/>
        </authorList>
    </citation>
    <scope>NUCLEOTIDE SEQUENCE</scope>
    <source>
        <tissue evidence="9">Whole embryo</tissue>
    </source>
</reference>
<feature type="region of interest" description="Disordered" evidence="8">
    <location>
        <begin position="423"/>
        <end position="461"/>
    </location>
</feature>
<dbReference type="FunFam" id="3.30.470.20:FF:000009">
    <property type="entry name" value="tubulin polyglutamylase TTLL5 isoform X1"/>
    <property type="match status" value="1"/>
</dbReference>
<dbReference type="GO" id="GO:0070740">
    <property type="term" value="F:tubulin-glutamic acid ligase activity"/>
    <property type="evidence" value="ECO:0007669"/>
    <property type="project" value="TreeGrafter"/>
</dbReference>
<keyword evidence="4" id="KW-0547">Nucleotide-binding</keyword>
<feature type="compositionally biased region" description="Polar residues" evidence="8">
    <location>
        <begin position="1285"/>
        <end position="1301"/>
    </location>
</feature>
<evidence type="ECO:0000313" key="9">
    <source>
        <dbReference type="EMBL" id="CAB3267358.1"/>
    </source>
</evidence>
<name>A0A6F9DWE3_9ASCI</name>
<feature type="compositionally biased region" description="Polar residues" evidence="8">
    <location>
        <begin position="1"/>
        <end position="10"/>
    </location>
</feature>
<dbReference type="GO" id="GO:0015631">
    <property type="term" value="F:tubulin binding"/>
    <property type="evidence" value="ECO:0007669"/>
    <property type="project" value="TreeGrafter"/>
</dbReference>
<dbReference type="SUPFAM" id="SSF56059">
    <property type="entry name" value="Glutathione synthetase ATP-binding domain-like"/>
    <property type="match status" value="1"/>
</dbReference>
<proteinExistence type="evidence at transcript level"/>
<dbReference type="GO" id="GO:0005874">
    <property type="term" value="C:microtubule"/>
    <property type="evidence" value="ECO:0007669"/>
    <property type="project" value="UniProtKB-KW"/>
</dbReference>
<comment type="catalytic activity">
    <reaction evidence="7">
        <text>L-glutamyl-[protein] + L-glutamate + ATP = gamma-L-glutamyl-L-glutamyl-[protein] + ADP + phosphate + H(+)</text>
        <dbReference type="Rhea" id="RHEA:60144"/>
        <dbReference type="Rhea" id="RHEA-COMP:10208"/>
        <dbReference type="Rhea" id="RHEA-COMP:15517"/>
        <dbReference type="ChEBI" id="CHEBI:15378"/>
        <dbReference type="ChEBI" id="CHEBI:29973"/>
        <dbReference type="ChEBI" id="CHEBI:29985"/>
        <dbReference type="ChEBI" id="CHEBI:30616"/>
        <dbReference type="ChEBI" id="CHEBI:43474"/>
        <dbReference type="ChEBI" id="CHEBI:143622"/>
        <dbReference type="ChEBI" id="CHEBI:456216"/>
    </reaction>
    <physiologicalReaction direction="left-to-right" evidence="7">
        <dbReference type="Rhea" id="RHEA:60145"/>
    </physiologicalReaction>
</comment>
<dbReference type="InterPro" id="IPR004344">
    <property type="entry name" value="TTL/TTLL_fam"/>
</dbReference>
<organism evidence="9">
    <name type="scientific">Phallusia mammillata</name>
    <dbReference type="NCBI Taxonomy" id="59560"/>
    <lineage>
        <taxon>Eukaryota</taxon>
        <taxon>Metazoa</taxon>
        <taxon>Chordata</taxon>
        <taxon>Tunicata</taxon>
        <taxon>Ascidiacea</taxon>
        <taxon>Phlebobranchia</taxon>
        <taxon>Ascidiidae</taxon>
        <taxon>Phallusia</taxon>
    </lineage>
</organism>
<evidence type="ECO:0000256" key="6">
    <source>
        <dbReference type="ARBA" id="ARBA00041448"/>
    </source>
</evidence>
<dbReference type="PANTHER" id="PTHR12241">
    <property type="entry name" value="TUBULIN POLYGLUTAMYLASE"/>
    <property type="match status" value="1"/>
</dbReference>
<feature type="compositionally biased region" description="Basic and acidic residues" evidence="8">
    <location>
        <begin position="659"/>
        <end position="681"/>
    </location>
</feature>
<feature type="compositionally biased region" description="Basic residues" evidence="8">
    <location>
        <begin position="573"/>
        <end position="585"/>
    </location>
</feature>
<feature type="compositionally biased region" description="Low complexity" evidence="8">
    <location>
        <begin position="432"/>
        <end position="445"/>
    </location>
</feature>
<comment type="similarity">
    <text evidence="1">Belongs to the tubulin--tyrosine ligase family.</text>
</comment>
<evidence type="ECO:0000256" key="7">
    <source>
        <dbReference type="ARBA" id="ARBA00049274"/>
    </source>
</evidence>
<feature type="compositionally biased region" description="Polar residues" evidence="8">
    <location>
        <begin position="1215"/>
        <end position="1229"/>
    </location>
</feature>
<keyword evidence="5" id="KW-0067">ATP-binding</keyword>
<feature type="region of interest" description="Disordered" evidence="8">
    <location>
        <begin position="571"/>
        <end position="748"/>
    </location>
</feature>
<evidence type="ECO:0000256" key="1">
    <source>
        <dbReference type="ARBA" id="ARBA00006820"/>
    </source>
</evidence>
<feature type="compositionally biased region" description="Low complexity" evidence="8">
    <location>
        <begin position="635"/>
        <end position="650"/>
    </location>
</feature>
<sequence>MSDVDTTSDYSGSVSLTSSDEESDEETNKSRNHKVNDSSALLWTGNGSKKCPLIIFRPECLITKERKLKAIGEKYHLTYKMVKTESKLVRSLLSSYGFHEVHPNSADFNLMWTGAHLKPFSLRSLQDFQKVNHFPRSYEITRKDRLYKNIERMSHTKGTKHFDFIPRSYLMPSEYQEFCAAFVKEKGSWIVKPIASSRGRGIYLINNPNQVPLEDNIMVCKYISNPLLIDGFKFDIRVYVAVTSYDPLLIYMFEEGLTRFATVKYEKTNRHLKNQMMHLTNYSINKKSHDYVRCEDPDVEDYGNKWSMSAMLRYLKQEGIDTVQLMMKIEAVIIKSILAAELPIATACKMFVPHKENCIELYGFDILVDENLKPWILEGNLSPSLACDAPLDLKIKSSMVADFFSLAGFSCVDPMTRKQTKKQLDVMRRPYSASKSSSVSSTSMSATHTKRPSSAVGFSKDSGGISPDEARVLKISREQYQRRGGFIRIFPTPETWEQYGSFLEYKSSLNHMLAQKLFPDLSFSTKTMVGAYSTAVARMKNVAANQILEGRHHLVAERSMQYERKLLSLESCKRRRSQTSRRKQKQKDTPMGVDTKSTAQEKLLKSTFENGEESENEATSVVPPTKSRLSASSQTSDKTGTSSSNSSVKPQKPPSPKTLAKERDLSKSSKDSVKQVSDKGGKTNNLGGKQSSDCRVYMYKTDQKENKGKAQPNANQEMSHAVNDSTSPKSSDDDSSANTGRDNHTKLESLIKLNLNKPKKKATNVLETLKSGGNLGKIQARQAFSSYLSKVQHRLMVESESRLKESAEVVLKQEEQMDLVMRFLKRAAGNLRQPFSVVVPSRRLSLHDRKRILAKQLGDFVHVYHKETEGMEQKSQLGLQKDMSENLLKHGERYVEDDVFRTFVVNASEISLEEVLTAYTQKNKSASVFLGASKPKSARIRSNQEALTSEPTTVGSGSNTHIPNKLFQKGSSDGLSTVSSSGSYTLDEGSEAATSSSAMLSPSSLHHEPMSSSYTSMQHAALVYSAKLSPYKTIQSHRRPASAKPFSSISGRGNNSGRPVSASSRTMGSSLHYQTSTNHEALADALQRLTEKQAARQYSAPVQLTTLTHHLSNVNLSNLDYHRGHHHQGMHRQANSPTKSTSLCDLASFDPSVQSMVDPAQHGKFSSNLKKVSQLDGHPDQQKQNFVESSLQFQQSKAKHQSLIVQNNSLVNSHFPSSGNLSSAKSFSPTKEKTKSNISSSQLHSKPPTVPRPPEQGKTIGRHPTFRKANPHVLSTKNGHEESESSTFYSSIKYDSQTGATKQFERKNTKSSETLQTTEGFKRSWKP</sequence>
<dbReference type="PROSITE" id="PS51221">
    <property type="entry name" value="TTL"/>
    <property type="match status" value="1"/>
</dbReference>
<feature type="region of interest" description="Disordered" evidence="8">
    <location>
        <begin position="1"/>
        <end position="34"/>
    </location>
</feature>
<dbReference type="GO" id="GO:0000226">
    <property type="term" value="P:microtubule cytoskeleton organization"/>
    <property type="evidence" value="ECO:0007669"/>
    <property type="project" value="TreeGrafter"/>
</dbReference>
<evidence type="ECO:0000256" key="4">
    <source>
        <dbReference type="ARBA" id="ARBA00022741"/>
    </source>
</evidence>
<evidence type="ECO:0000256" key="2">
    <source>
        <dbReference type="ARBA" id="ARBA00022598"/>
    </source>
</evidence>
<keyword evidence="3" id="KW-0493">Microtubule</keyword>
<feature type="compositionally biased region" description="Low complexity" evidence="8">
    <location>
        <begin position="1047"/>
        <end position="1058"/>
    </location>
</feature>
<evidence type="ECO:0000256" key="8">
    <source>
        <dbReference type="SAM" id="MobiDB-lite"/>
    </source>
</evidence>
<protein>
    <recommendedName>
        <fullName evidence="6">Tubulin--tyrosine ligase-like protein 5</fullName>
    </recommendedName>
</protein>
<evidence type="ECO:0000256" key="3">
    <source>
        <dbReference type="ARBA" id="ARBA00022701"/>
    </source>
</evidence>
<feature type="compositionally biased region" description="Basic residues" evidence="8">
    <location>
        <begin position="1260"/>
        <end position="1270"/>
    </location>
</feature>
<dbReference type="EMBL" id="LR791496">
    <property type="protein sequence ID" value="CAB3267358.1"/>
    <property type="molecule type" value="mRNA"/>
</dbReference>
<dbReference type="Pfam" id="PF03133">
    <property type="entry name" value="TTL"/>
    <property type="match status" value="1"/>
</dbReference>
<feature type="compositionally biased region" description="Polar residues" evidence="8">
    <location>
        <begin position="682"/>
        <end position="693"/>
    </location>
</feature>
<accession>A0A6F9DWE3</accession>
<dbReference type="PANTHER" id="PTHR12241:SF145">
    <property type="entry name" value="TUBULIN POLYGLUTAMYLASE TTLL5"/>
    <property type="match status" value="1"/>
</dbReference>
<feature type="compositionally biased region" description="Polar residues" evidence="8">
    <location>
        <begin position="940"/>
        <end position="962"/>
    </location>
</feature>
<evidence type="ECO:0000256" key="5">
    <source>
        <dbReference type="ARBA" id="ARBA00022840"/>
    </source>
</evidence>